<dbReference type="InterPro" id="IPR052708">
    <property type="entry name" value="PxpC"/>
</dbReference>
<dbReference type="EMBL" id="ADFP01000101">
    <property type="protein sequence ID" value="EFB89986.1"/>
    <property type="molecule type" value="Genomic_DNA"/>
</dbReference>
<protein>
    <recommendedName>
        <fullName evidence="4">Carboxyltransferase domain-containing protein</fullName>
    </recommendedName>
</protein>
<accession>A0ABM9ZT00</accession>
<dbReference type="PANTHER" id="PTHR43309:SF5">
    <property type="entry name" value="5-OXOPROLINASE SUBUNIT C"/>
    <property type="match status" value="1"/>
</dbReference>
<evidence type="ECO:0000256" key="1">
    <source>
        <dbReference type="ARBA" id="ARBA00022741"/>
    </source>
</evidence>
<gene>
    <name evidence="5" type="ORF">HMPREF7215_1515</name>
</gene>
<feature type="domain" description="Carboxyltransferase" evidence="4">
    <location>
        <begin position="25"/>
        <end position="84"/>
    </location>
</feature>
<evidence type="ECO:0000259" key="4">
    <source>
        <dbReference type="Pfam" id="PF02626"/>
    </source>
</evidence>
<comment type="caution">
    <text evidence="5">The sequence shown here is derived from an EMBL/GenBank/DDBJ whole genome shotgun (WGS) entry which is preliminary data.</text>
</comment>
<evidence type="ECO:0000256" key="2">
    <source>
        <dbReference type="ARBA" id="ARBA00022801"/>
    </source>
</evidence>
<organism evidence="5 6">
    <name type="scientific">Pyramidobacter piscolens W5455</name>
    <dbReference type="NCBI Taxonomy" id="352165"/>
    <lineage>
        <taxon>Bacteria</taxon>
        <taxon>Thermotogati</taxon>
        <taxon>Synergistota</taxon>
        <taxon>Synergistia</taxon>
        <taxon>Synergistales</taxon>
        <taxon>Dethiosulfovibrionaceae</taxon>
        <taxon>Pyramidobacter</taxon>
    </lineage>
</organism>
<keyword evidence="6" id="KW-1185">Reference proteome</keyword>
<proteinExistence type="predicted"/>
<evidence type="ECO:0000313" key="6">
    <source>
        <dbReference type="Proteomes" id="UP000006462"/>
    </source>
</evidence>
<dbReference type="InterPro" id="IPR003778">
    <property type="entry name" value="CT_A_B"/>
</dbReference>
<dbReference type="Pfam" id="PF02626">
    <property type="entry name" value="CT_A_B"/>
    <property type="match status" value="1"/>
</dbReference>
<dbReference type="PANTHER" id="PTHR43309">
    <property type="entry name" value="5-OXOPROLINASE SUBUNIT C"/>
    <property type="match status" value="1"/>
</dbReference>
<feature type="non-terminal residue" evidence="5">
    <location>
        <position position="84"/>
    </location>
</feature>
<evidence type="ECO:0000256" key="3">
    <source>
        <dbReference type="ARBA" id="ARBA00022840"/>
    </source>
</evidence>
<evidence type="ECO:0000313" key="5">
    <source>
        <dbReference type="EMBL" id="EFB89986.1"/>
    </source>
</evidence>
<dbReference type="Proteomes" id="UP000006462">
    <property type="component" value="Unassembled WGS sequence"/>
</dbReference>
<keyword evidence="3" id="KW-0067">ATP-binding</keyword>
<sequence>MKLIVERAGALTTVQDLGRWGHQALGMPVSGAMDAPALTRGNLLLGNPAGAAALEVTAIGPTIRFAGEGCVAVAGGDLSPMLNG</sequence>
<name>A0ABM9ZT00_9BACT</name>
<keyword evidence="1" id="KW-0547">Nucleotide-binding</keyword>
<reference evidence="5 6" key="1">
    <citation type="submission" date="2009-12" db="EMBL/GenBank/DDBJ databases">
        <authorList>
            <person name="Shrivastava S."/>
            <person name="Madupu R."/>
            <person name="Durkin A.S."/>
            <person name="Torralba M."/>
            <person name="Methe B."/>
            <person name="Sutton G.G."/>
            <person name="Strausberg R.L."/>
            <person name="Nelson K.E."/>
        </authorList>
    </citation>
    <scope>NUCLEOTIDE SEQUENCE [LARGE SCALE GENOMIC DNA]</scope>
    <source>
        <strain evidence="5 6">W5455</strain>
    </source>
</reference>
<keyword evidence="2" id="KW-0378">Hydrolase</keyword>